<accession>A0A2K8UFR6</accession>
<dbReference type="OrthoDB" id="9796612at2"/>
<dbReference type="GO" id="GO:0016787">
    <property type="term" value="F:hydrolase activity"/>
    <property type="evidence" value="ECO:0007669"/>
    <property type="project" value="UniProtKB-KW"/>
</dbReference>
<evidence type="ECO:0000256" key="3">
    <source>
        <dbReference type="ARBA" id="ARBA00022801"/>
    </source>
</evidence>
<evidence type="ECO:0000256" key="2">
    <source>
        <dbReference type="ARBA" id="ARBA00022722"/>
    </source>
</evidence>
<keyword evidence="3" id="KW-0378">Hydrolase</keyword>
<dbReference type="EMBL" id="CP020370">
    <property type="protein sequence ID" value="AUB84382.1"/>
    <property type="molecule type" value="Genomic_DNA"/>
</dbReference>
<evidence type="ECO:0000313" key="6">
    <source>
        <dbReference type="Proteomes" id="UP000232638"/>
    </source>
</evidence>
<dbReference type="AlphaFoldDB" id="A0A2K8UFR6"/>
<protein>
    <recommendedName>
        <fullName evidence="7">DUF86 domain-containing protein</fullName>
    </recommendedName>
</protein>
<organism evidence="5 6">
    <name type="scientific">Candidatus Thiodictyon syntrophicum</name>
    <dbReference type="NCBI Taxonomy" id="1166950"/>
    <lineage>
        <taxon>Bacteria</taxon>
        <taxon>Pseudomonadati</taxon>
        <taxon>Pseudomonadota</taxon>
        <taxon>Gammaproteobacteria</taxon>
        <taxon>Chromatiales</taxon>
        <taxon>Chromatiaceae</taxon>
        <taxon>Thiodictyon</taxon>
    </lineage>
</organism>
<comment type="similarity">
    <text evidence="4">Belongs to the HepT RNase toxin family.</text>
</comment>
<dbReference type="Pfam" id="PF01934">
    <property type="entry name" value="HepT-like"/>
    <property type="match status" value="1"/>
</dbReference>
<dbReference type="Gene3D" id="1.20.120.580">
    <property type="entry name" value="bsu32300-like"/>
    <property type="match status" value="1"/>
</dbReference>
<keyword evidence="2" id="KW-0540">Nuclease</keyword>
<dbReference type="RefSeq" id="WP_100922038.1">
    <property type="nucleotide sequence ID" value="NZ_CP020370.1"/>
</dbReference>
<evidence type="ECO:0008006" key="7">
    <source>
        <dbReference type="Google" id="ProtNLM"/>
    </source>
</evidence>
<keyword evidence="6" id="KW-1185">Reference proteome</keyword>
<keyword evidence="1" id="KW-1277">Toxin-antitoxin system</keyword>
<dbReference type="GO" id="GO:0110001">
    <property type="term" value="C:toxin-antitoxin complex"/>
    <property type="evidence" value="ECO:0007669"/>
    <property type="project" value="InterPro"/>
</dbReference>
<dbReference type="InterPro" id="IPR037038">
    <property type="entry name" value="HepT-like_sf"/>
</dbReference>
<evidence type="ECO:0000256" key="4">
    <source>
        <dbReference type="ARBA" id="ARBA00024207"/>
    </source>
</evidence>
<reference evidence="5 6" key="1">
    <citation type="submission" date="2017-03" db="EMBL/GenBank/DDBJ databases">
        <title>Complete genome sequence of Candidatus 'Thiodictyon syntrophicum' sp. nov. strain Cad16T, a photolithoautotroph purple sulfur bacterium isolated from an alpine meromictic lake.</title>
        <authorList>
            <person name="Luedin S.M."/>
            <person name="Pothier J.F."/>
            <person name="Danza F."/>
            <person name="Storelli N."/>
            <person name="Wittwer M."/>
            <person name="Tonolla M."/>
        </authorList>
    </citation>
    <scope>NUCLEOTIDE SEQUENCE [LARGE SCALE GENOMIC DNA]</scope>
    <source>
        <strain evidence="5 6">Cad16T</strain>
    </source>
</reference>
<gene>
    <name evidence="5" type="ORF">THSYN_27900</name>
</gene>
<name>A0A2K8UFR6_9GAMM</name>
<proteinExistence type="inferred from homology"/>
<evidence type="ECO:0000313" key="5">
    <source>
        <dbReference type="EMBL" id="AUB84382.1"/>
    </source>
</evidence>
<dbReference type="Proteomes" id="UP000232638">
    <property type="component" value="Chromosome"/>
</dbReference>
<evidence type="ECO:0000256" key="1">
    <source>
        <dbReference type="ARBA" id="ARBA00022649"/>
    </source>
</evidence>
<sequence length="179" mass="20010">MTLEPNIIIRRLQSLRETLRRLEPLATTPRDDFVADFRTYWAAGRGIQLAAEAVLDIASHFLAGHFDRFPETNEESLDALLEAGVIAPATRARLRGFGGVRVYWCMLTSTSTLDRSMTISSNSPPTSTPLSATWRVGLPESKSSRYERLLDATQGSFLEELTHVGGVVHQRLIVDDFNY</sequence>
<dbReference type="GO" id="GO:0004540">
    <property type="term" value="F:RNA nuclease activity"/>
    <property type="evidence" value="ECO:0007669"/>
    <property type="project" value="InterPro"/>
</dbReference>
<dbReference type="InterPro" id="IPR008201">
    <property type="entry name" value="HepT-like"/>
</dbReference>
<dbReference type="KEGG" id="tsy:THSYN_27900"/>